<evidence type="ECO:0000256" key="1">
    <source>
        <dbReference type="SAM" id="SignalP"/>
    </source>
</evidence>
<organism evidence="2 3">
    <name type="scientific">Cytobacillus oceanisediminis 2691</name>
    <dbReference type="NCBI Taxonomy" id="1196031"/>
    <lineage>
        <taxon>Bacteria</taxon>
        <taxon>Bacillati</taxon>
        <taxon>Bacillota</taxon>
        <taxon>Bacilli</taxon>
        <taxon>Bacillales</taxon>
        <taxon>Bacillaceae</taxon>
        <taxon>Cytobacillus</taxon>
    </lineage>
</organism>
<dbReference type="Proteomes" id="UP000077856">
    <property type="component" value="Plasmid pBO1"/>
</dbReference>
<feature type="chain" id="PRO_5007817786" description="DUF3888 domain-containing protein" evidence="1">
    <location>
        <begin position="23"/>
        <end position="146"/>
    </location>
</feature>
<evidence type="ECO:0000313" key="3">
    <source>
        <dbReference type="Proteomes" id="UP000077856"/>
    </source>
</evidence>
<keyword evidence="1" id="KW-0732">Signal</keyword>
<accession>A0A160MHN7</accession>
<gene>
    <name evidence="2" type="ORF">A361_27190</name>
</gene>
<dbReference type="AlphaFoldDB" id="A0A160MHN7"/>
<keyword evidence="2" id="KW-0614">Plasmid</keyword>
<feature type="signal peptide" evidence="1">
    <location>
        <begin position="1"/>
        <end position="22"/>
    </location>
</feature>
<dbReference type="RefSeq" id="WP_019381050.1">
    <property type="nucleotide sequence ID" value="NZ_CP015507.1"/>
</dbReference>
<evidence type="ECO:0000313" key="2">
    <source>
        <dbReference type="EMBL" id="AND42870.1"/>
    </source>
</evidence>
<dbReference type="KEGG" id="bon:A361_27190"/>
<protein>
    <recommendedName>
        <fullName evidence="4">DUF3888 domain-containing protein</fullName>
    </recommendedName>
</protein>
<reference evidence="2 3" key="1">
    <citation type="submission" date="2016-04" db="EMBL/GenBank/DDBJ databases">
        <title>Complete genome sequence of Bacillus oceanisediminis strain 2691.</title>
        <authorList>
            <person name="Jeong H."/>
            <person name="Kim H.J."/>
            <person name="Lee D.-W."/>
        </authorList>
    </citation>
    <scope>NUCLEOTIDE SEQUENCE [LARGE SCALE GENOMIC DNA]</scope>
    <source>
        <strain evidence="2 3">2691</strain>
        <plasmid evidence="3">pbo1</plasmid>
    </source>
</reference>
<evidence type="ECO:0008006" key="4">
    <source>
        <dbReference type="Google" id="ProtNLM"/>
    </source>
</evidence>
<name>A0A160MHN7_9BACI</name>
<dbReference type="EMBL" id="CP015507">
    <property type="protein sequence ID" value="AND42870.1"/>
    <property type="molecule type" value="Genomic_DNA"/>
</dbReference>
<dbReference type="eggNOG" id="ENOG50333XR">
    <property type="taxonomic scope" value="Bacteria"/>
</dbReference>
<geneLocation type="plasmid" evidence="3">
    <name>pbo1</name>
</geneLocation>
<proteinExistence type="predicted"/>
<sequence>MKKLIVLFTILLMCATGNSVNAKKPQESKEIKPYAEDWYVTPEDIIRDIVFPSIDKRVMQEYPGNDAATFGWQSQRIVGIVYNNNHSYDISISIHVPDERNAPGNYAHDLVKVRVSPSCDSPKIGCSHGFKVELLDYEHLNKEEVE</sequence>